<dbReference type="InterPro" id="IPR004565">
    <property type="entry name" value="OM_lipoprot_LolB"/>
</dbReference>
<dbReference type="NCBIfam" id="TIGR00548">
    <property type="entry name" value="lolB"/>
    <property type="match status" value="1"/>
</dbReference>
<reference evidence="15" key="1">
    <citation type="journal article" date="2018" name="Front. Microbiol.">
        <title>Genome-Based Analysis Reveals the Taxonomy and Diversity of the Family Idiomarinaceae.</title>
        <authorList>
            <person name="Liu Y."/>
            <person name="Lai Q."/>
            <person name="Shao Z."/>
        </authorList>
    </citation>
    <scope>NUCLEOTIDE SEQUENCE [LARGE SCALE GENOMIC DNA]</scope>
    <source>
        <strain evidence="15">CVS-6</strain>
    </source>
</reference>
<evidence type="ECO:0000256" key="4">
    <source>
        <dbReference type="ARBA" id="ARBA00016202"/>
    </source>
</evidence>
<dbReference type="SUPFAM" id="SSF89392">
    <property type="entry name" value="Prokaryotic lipoproteins and lipoprotein localization factors"/>
    <property type="match status" value="1"/>
</dbReference>
<dbReference type="CDD" id="cd16326">
    <property type="entry name" value="LolB"/>
    <property type="match status" value="1"/>
</dbReference>
<evidence type="ECO:0000256" key="13">
    <source>
        <dbReference type="SAM" id="SignalP"/>
    </source>
</evidence>
<dbReference type="AlphaFoldDB" id="A0A432YEU8"/>
<organism evidence="14 15">
    <name type="scientific">Pseudidiomarina insulisalsae</name>
    <dbReference type="NCBI Taxonomy" id="575789"/>
    <lineage>
        <taxon>Bacteria</taxon>
        <taxon>Pseudomonadati</taxon>
        <taxon>Pseudomonadota</taxon>
        <taxon>Gammaproteobacteria</taxon>
        <taxon>Alteromonadales</taxon>
        <taxon>Idiomarinaceae</taxon>
        <taxon>Pseudidiomarina</taxon>
    </lineage>
</organism>
<dbReference type="OrthoDB" id="6237392at2"/>
<name>A0A432YEU8_9GAMM</name>
<evidence type="ECO:0000256" key="9">
    <source>
        <dbReference type="ARBA" id="ARBA00023139"/>
    </source>
</evidence>
<evidence type="ECO:0000256" key="5">
    <source>
        <dbReference type="ARBA" id="ARBA00022448"/>
    </source>
</evidence>
<dbReference type="RefSeq" id="WP_126754863.1">
    <property type="nucleotide sequence ID" value="NZ_PIPY01000008.1"/>
</dbReference>
<proteinExistence type="inferred from homology"/>
<feature type="signal peptide" evidence="13">
    <location>
        <begin position="1"/>
        <end position="17"/>
    </location>
</feature>
<dbReference type="Gene3D" id="2.50.20.10">
    <property type="entry name" value="Lipoprotein localisation LolA/LolB/LppX"/>
    <property type="match status" value="1"/>
</dbReference>
<feature type="chain" id="PRO_5019095502" description="Outer-membrane lipoprotein LolB" evidence="13">
    <location>
        <begin position="18"/>
        <end position="213"/>
    </location>
</feature>
<dbReference type="GO" id="GO:0015031">
    <property type="term" value="P:protein transport"/>
    <property type="evidence" value="ECO:0007669"/>
    <property type="project" value="UniProtKB-KW"/>
</dbReference>
<evidence type="ECO:0000313" key="15">
    <source>
        <dbReference type="Proteomes" id="UP000288259"/>
    </source>
</evidence>
<comment type="subcellular location">
    <subcellularLocation>
        <location evidence="1">Cell outer membrane</location>
        <topology evidence="1">Lipid-anchor</topology>
    </subcellularLocation>
</comment>
<keyword evidence="9" id="KW-0564">Palmitate</keyword>
<keyword evidence="8" id="KW-0472">Membrane</keyword>
<evidence type="ECO:0000256" key="2">
    <source>
        <dbReference type="ARBA" id="ARBA00009696"/>
    </source>
</evidence>
<dbReference type="EMBL" id="PIPY01000008">
    <property type="protein sequence ID" value="RUO59477.1"/>
    <property type="molecule type" value="Genomic_DNA"/>
</dbReference>
<dbReference type="InterPro" id="IPR029046">
    <property type="entry name" value="LolA/LolB/LppX"/>
</dbReference>
<sequence>MKLRLLLLFSLLLSACAAPPEEIPVTAIDSNAVARHQARVAALEQWQLTGQLALFNLSADERDAVYLEWQQQPQQLNLRFYHPLKGTLARLEQDPSGAVYYDEDGQAYYGRSAQQLVQRLFAFALPVELLQRVVTGAQPADASAQRYQLLNEDELPYAPLFSYRVAAEDQLWTVQLARYEAHGSADAPLFLPTDIELMSEQWRIKLRVKAWKL</sequence>
<keyword evidence="7" id="KW-0653">Protein transport</keyword>
<accession>A0A432YEU8</accession>
<evidence type="ECO:0000313" key="14">
    <source>
        <dbReference type="EMBL" id="RUO59477.1"/>
    </source>
</evidence>
<evidence type="ECO:0000256" key="10">
    <source>
        <dbReference type="ARBA" id="ARBA00023186"/>
    </source>
</evidence>
<gene>
    <name evidence="14" type="primary">lolB</name>
    <name evidence="14" type="ORF">CWI71_08630</name>
</gene>
<evidence type="ECO:0000256" key="6">
    <source>
        <dbReference type="ARBA" id="ARBA00022729"/>
    </source>
</evidence>
<evidence type="ECO:0000256" key="8">
    <source>
        <dbReference type="ARBA" id="ARBA00023136"/>
    </source>
</evidence>
<evidence type="ECO:0000256" key="3">
    <source>
        <dbReference type="ARBA" id="ARBA00011245"/>
    </source>
</evidence>
<keyword evidence="10" id="KW-0143">Chaperone</keyword>
<keyword evidence="11" id="KW-0998">Cell outer membrane</keyword>
<comment type="caution">
    <text evidence="14">The sequence shown here is derived from an EMBL/GenBank/DDBJ whole genome shotgun (WGS) entry which is preliminary data.</text>
</comment>
<dbReference type="GO" id="GO:0009279">
    <property type="term" value="C:cell outer membrane"/>
    <property type="evidence" value="ECO:0007669"/>
    <property type="project" value="UniProtKB-SubCell"/>
</dbReference>
<dbReference type="Proteomes" id="UP000288259">
    <property type="component" value="Unassembled WGS sequence"/>
</dbReference>
<keyword evidence="6 13" id="KW-0732">Signal</keyword>
<keyword evidence="5" id="KW-0813">Transport</keyword>
<comment type="similarity">
    <text evidence="2">Belongs to the LolB family.</text>
</comment>
<keyword evidence="12 14" id="KW-0449">Lipoprotein</keyword>
<protein>
    <recommendedName>
        <fullName evidence="4">Outer-membrane lipoprotein LolB</fullName>
    </recommendedName>
</protein>
<dbReference type="PROSITE" id="PS51257">
    <property type="entry name" value="PROKAR_LIPOPROTEIN"/>
    <property type="match status" value="1"/>
</dbReference>
<keyword evidence="15" id="KW-1185">Reference proteome</keyword>
<evidence type="ECO:0000256" key="11">
    <source>
        <dbReference type="ARBA" id="ARBA00023237"/>
    </source>
</evidence>
<evidence type="ECO:0000256" key="1">
    <source>
        <dbReference type="ARBA" id="ARBA00004459"/>
    </source>
</evidence>
<evidence type="ECO:0000256" key="12">
    <source>
        <dbReference type="ARBA" id="ARBA00023288"/>
    </source>
</evidence>
<dbReference type="Pfam" id="PF03550">
    <property type="entry name" value="LolB"/>
    <property type="match status" value="1"/>
</dbReference>
<evidence type="ECO:0000256" key="7">
    <source>
        <dbReference type="ARBA" id="ARBA00022927"/>
    </source>
</evidence>
<comment type="subunit">
    <text evidence="3">Monomer.</text>
</comment>